<evidence type="ECO:0000313" key="16">
    <source>
        <dbReference type="Proteomes" id="UP000535182"/>
    </source>
</evidence>
<dbReference type="InterPro" id="IPR015928">
    <property type="entry name" value="Aconitase/3IPM_dehydase_swvl"/>
</dbReference>
<evidence type="ECO:0000256" key="9">
    <source>
        <dbReference type="ARBA" id="ARBA00023239"/>
    </source>
</evidence>
<comment type="pathway">
    <text evidence="2">Carbohydrate metabolism; tricarboxylic acid cycle; isocitrate from oxaloacetate: step 2/2.</text>
</comment>
<dbReference type="PROSITE" id="PS00450">
    <property type="entry name" value="ACONITASE_1"/>
    <property type="match status" value="1"/>
</dbReference>
<dbReference type="EMBL" id="JACHEB010000002">
    <property type="protein sequence ID" value="MBB5327632.1"/>
    <property type="molecule type" value="Genomic_DNA"/>
</dbReference>
<dbReference type="FunFam" id="3.30.499.10:FF:000002">
    <property type="entry name" value="Aconitate hydratase"/>
    <property type="match status" value="1"/>
</dbReference>
<keyword evidence="7" id="KW-0408">Iron</keyword>
<dbReference type="PRINTS" id="PR00415">
    <property type="entry name" value="ACONITASE"/>
</dbReference>
<feature type="domain" description="Aconitase/3-isopropylmalate dehydratase large subunit alpha/beta/alpha" evidence="13">
    <location>
        <begin position="72"/>
        <end position="623"/>
    </location>
</feature>
<evidence type="ECO:0000256" key="12">
    <source>
        <dbReference type="ARBA" id="ARBA00031977"/>
    </source>
</evidence>
<dbReference type="SUPFAM" id="SSF52016">
    <property type="entry name" value="LeuD/IlvD-like"/>
    <property type="match status" value="1"/>
</dbReference>
<sequence>MPTQSHPDSFKSLSTLSVGKTTYDLFRLKALEGTGVDLERLPFSLRILLENLLRHEDGRTVTAEDIHFLACWDSNAEPSREIAYMPARVLMQDFTGVPAVVDLAAMRDAMRALGGDPEKINPLQPAELVIDHSVQVDEFGTQRAYDLNAALEFQRNRERYAFLKWGQTAFNNFSAVPPGMGICHQVNLEYLARVVFTTTPDAQGKVFAYPDTLVGTDSHTTMVNGLGVLGWGVGGIEAEAAMLGQPVSMLVPQVVGFKLTGKLREGTTATDLVLTVTEMLRKLGVVGKFVEFYGSGITELPLADRATIANMAPEYGATCGIFPVDAETLRYLRLTGRSEEQIALVEAYYREQGLFHTTDAKEAVYSATISLDLATVESSVAGPKRPQDRVALSGAAASFKEQLPTLLGPNGNKQVIRQMVRWEGEGGTASASGDLSSSVGASAPVVEAPVVPVITIKDEKVPQLEAPHVSIRTRFGVDPEQYLDHGSIVIAAITSCTNTSNPYVMMAAGLLAKKAVEKGLSTPPWVKTSLAPGSRVVTDYYVKAGLMPYLDKLRFQVVGYGCTTCIGNSGPLPTDVSKTIEDHGLVAVSVLSGNRNFEGRISPEVRANYLMSPPLVVAYALAGHITHDFEKEALGRDLDGKPVFLRDIWPTQEEVSSAVNSSIDSEMFRRQYSTVSDGDNNWKSLKFPDGETYGWERDSTYIRKAPYFDGMPATPAPVEDIHGARVLAVLGDSVTTDHISPAGSIKQNGPAGKYLTEHGVKPSDFNSYGSRRGNHEVMVRGTFANVRLRNKLAPGTEGGVTRLLPDDVPMSIYDASVEYAKRNTPLAILAGKEYGSGSSRDWAAKGPRLLGIKFVIAESYERIHRSNLVGMGILPLQFLPGQNVESLRLTGEEVFAIGDAPGQLKAMLDSKFADGKVVTVFAESDLGKTIEFSATVRIDTPQEILYYQNGGILQYVLRQLAGKV</sequence>
<dbReference type="NCBIfam" id="NF006757">
    <property type="entry name" value="PRK09277.1"/>
    <property type="match status" value="1"/>
</dbReference>
<dbReference type="InterPro" id="IPR000573">
    <property type="entry name" value="AconitaseA/IPMdHydase_ssu_swvl"/>
</dbReference>
<evidence type="ECO:0000259" key="14">
    <source>
        <dbReference type="Pfam" id="PF00694"/>
    </source>
</evidence>
<dbReference type="InterPro" id="IPR044137">
    <property type="entry name" value="AcnA_IRP_Swivel"/>
</dbReference>
<dbReference type="CDD" id="cd01580">
    <property type="entry name" value="AcnA_IRP_Swivel"/>
    <property type="match status" value="1"/>
</dbReference>
<comment type="catalytic activity">
    <reaction evidence="10">
        <text>citrate = D-threo-isocitrate</text>
        <dbReference type="Rhea" id="RHEA:10336"/>
        <dbReference type="ChEBI" id="CHEBI:15562"/>
        <dbReference type="ChEBI" id="CHEBI:16947"/>
        <dbReference type="EC" id="4.2.1.3"/>
    </reaction>
</comment>
<keyword evidence="9 15" id="KW-0456">Lyase</keyword>
<keyword evidence="6" id="KW-0479">Metal-binding</keyword>
<dbReference type="GO" id="GO:0046872">
    <property type="term" value="F:metal ion binding"/>
    <property type="evidence" value="ECO:0007669"/>
    <property type="project" value="UniProtKB-KW"/>
</dbReference>
<dbReference type="Gene3D" id="3.20.19.10">
    <property type="entry name" value="Aconitase, domain 4"/>
    <property type="match status" value="1"/>
</dbReference>
<comment type="cofactor">
    <cofactor evidence="1">
        <name>[4Fe-4S] cluster</name>
        <dbReference type="ChEBI" id="CHEBI:49883"/>
    </cofactor>
</comment>
<dbReference type="GO" id="GO:0051536">
    <property type="term" value="F:iron-sulfur cluster binding"/>
    <property type="evidence" value="ECO:0007669"/>
    <property type="project" value="UniProtKB-KW"/>
</dbReference>
<keyword evidence="8" id="KW-0411">Iron-sulfur</keyword>
<evidence type="ECO:0000256" key="4">
    <source>
        <dbReference type="ARBA" id="ARBA00012926"/>
    </source>
</evidence>
<dbReference type="InterPro" id="IPR015931">
    <property type="entry name" value="Acnase/IPM_dHydase_lsu_aba_1/3"/>
</dbReference>
<evidence type="ECO:0000256" key="3">
    <source>
        <dbReference type="ARBA" id="ARBA00007185"/>
    </source>
</evidence>
<dbReference type="Gene3D" id="3.30.499.10">
    <property type="entry name" value="Aconitase, domain 3"/>
    <property type="match status" value="2"/>
</dbReference>
<reference evidence="15 16" key="1">
    <citation type="submission" date="2020-08" db="EMBL/GenBank/DDBJ databases">
        <title>Genomic Encyclopedia of Type Strains, Phase IV (KMG-V): Genome sequencing to study the core and pangenomes of soil and plant-associated prokaryotes.</title>
        <authorList>
            <person name="Whitman W."/>
        </authorList>
    </citation>
    <scope>NUCLEOTIDE SEQUENCE [LARGE SCALE GENOMIC DNA]</scope>
    <source>
        <strain evidence="15 16">X5P2</strain>
    </source>
</reference>
<dbReference type="SUPFAM" id="SSF53732">
    <property type="entry name" value="Aconitase iron-sulfur domain"/>
    <property type="match status" value="1"/>
</dbReference>
<dbReference type="NCBIfam" id="NF009520">
    <property type="entry name" value="PRK12881.1"/>
    <property type="match status" value="1"/>
</dbReference>
<dbReference type="EC" id="4.2.1.3" evidence="4"/>
<evidence type="ECO:0000256" key="1">
    <source>
        <dbReference type="ARBA" id="ARBA00001966"/>
    </source>
</evidence>
<dbReference type="FunFam" id="3.20.19.10:FF:000001">
    <property type="entry name" value="Aconitate hydratase"/>
    <property type="match status" value="1"/>
</dbReference>
<dbReference type="AlphaFoldDB" id="A0A9X0QC31"/>
<evidence type="ECO:0000313" key="15">
    <source>
        <dbReference type="EMBL" id="MBB5327632.1"/>
    </source>
</evidence>
<dbReference type="RefSeq" id="WP_183974459.1">
    <property type="nucleotide sequence ID" value="NZ_JACHEB010000002.1"/>
</dbReference>
<dbReference type="Gene3D" id="6.10.190.10">
    <property type="match status" value="1"/>
</dbReference>
<dbReference type="PANTHER" id="PTHR11670">
    <property type="entry name" value="ACONITASE/IRON-RESPONSIVE ELEMENT FAMILY MEMBER"/>
    <property type="match status" value="1"/>
</dbReference>
<comment type="caution">
    <text evidence="15">The sequence shown here is derived from an EMBL/GenBank/DDBJ whole genome shotgun (WGS) entry which is preliminary data.</text>
</comment>
<dbReference type="InterPro" id="IPR018136">
    <property type="entry name" value="Aconitase_4Fe-4S_BS"/>
</dbReference>
<dbReference type="InterPro" id="IPR006249">
    <property type="entry name" value="Aconitase/IRP2"/>
</dbReference>
<keyword evidence="16" id="KW-1185">Reference proteome</keyword>
<dbReference type="CDD" id="cd01586">
    <property type="entry name" value="AcnA_IRP"/>
    <property type="match status" value="1"/>
</dbReference>
<dbReference type="Pfam" id="PF00694">
    <property type="entry name" value="Aconitase_C"/>
    <property type="match status" value="1"/>
</dbReference>
<name>A0A9X0QC31_9BACT</name>
<organism evidence="15 16">
    <name type="scientific">Tunturiibacter gelidiferens</name>
    <dbReference type="NCBI Taxonomy" id="3069689"/>
    <lineage>
        <taxon>Bacteria</taxon>
        <taxon>Pseudomonadati</taxon>
        <taxon>Acidobacteriota</taxon>
        <taxon>Terriglobia</taxon>
        <taxon>Terriglobales</taxon>
        <taxon>Acidobacteriaceae</taxon>
        <taxon>Tunturiibacter</taxon>
    </lineage>
</organism>
<protein>
    <recommendedName>
        <fullName evidence="5">Aconitate hydratase A</fullName>
        <ecNumber evidence="4">4.2.1.3</ecNumber>
    </recommendedName>
    <alternativeName>
        <fullName evidence="12">Iron-responsive protein-like</fullName>
    </alternativeName>
    <alternativeName>
        <fullName evidence="11">RNA-binding protein</fullName>
    </alternativeName>
</protein>
<accession>A0A9X0QC31</accession>
<evidence type="ECO:0000256" key="8">
    <source>
        <dbReference type="ARBA" id="ARBA00023014"/>
    </source>
</evidence>
<dbReference type="InterPro" id="IPR001030">
    <property type="entry name" value="Acoase/IPM_deHydtase_lsu_aba"/>
</dbReference>
<dbReference type="Proteomes" id="UP000535182">
    <property type="component" value="Unassembled WGS sequence"/>
</dbReference>
<dbReference type="GO" id="GO:0003994">
    <property type="term" value="F:aconitate hydratase activity"/>
    <property type="evidence" value="ECO:0007669"/>
    <property type="project" value="UniProtKB-EC"/>
</dbReference>
<comment type="similarity">
    <text evidence="3">Belongs to the aconitase/IPM isomerase family.</text>
</comment>
<dbReference type="InterPro" id="IPR036008">
    <property type="entry name" value="Aconitase_4Fe-4S_dom"/>
</dbReference>
<evidence type="ECO:0000256" key="5">
    <source>
        <dbReference type="ARBA" id="ARBA00019378"/>
    </source>
</evidence>
<evidence type="ECO:0000256" key="7">
    <source>
        <dbReference type="ARBA" id="ARBA00023004"/>
    </source>
</evidence>
<evidence type="ECO:0000256" key="10">
    <source>
        <dbReference type="ARBA" id="ARBA00023501"/>
    </source>
</evidence>
<evidence type="ECO:0000256" key="2">
    <source>
        <dbReference type="ARBA" id="ARBA00004717"/>
    </source>
</evidence>
<evidence type="ECO:0000256" key="11">
    <source>
        <dbReference type="ARBA" id="ARBA00031081"/>
    </source>
</evidence>
<proteinExistence type="inferred from homology"/>
<gene>
    <name evidence="15" type="ORF">HDF14_001237</name>
</gene>
<dbReference type="Pfam" id="PF00330">
    <property type="entry name" value="Aconitase"/>
    <property type="match status" value="1"/>
</dbReference>
<evidence type="ECO:0000259" key="13">
    <source>
        <dbReference type="Pfam" id="PF00330"/>
    </source>
</evidence>
<feature type="domain" description="Aconitase A/isopropylmalate dehydratase small subunit swivel" evidence="14">
    <location>
        <begin position="753"/>
        <end position="879"/>
    </location>
</feature>
<evidence type="ECO:0000256" key="6">
    <source>
        <dbReference type="ARBA" id="ARBA00022723"/>
    </source>
</evidence>